<dbReference type="InterPro" id="IPR010775">
    <property type="entry name" value="DUF1365"/>
</dbReference>
<evidence type="ECO:0000313" key="1">
    <source>
        <dbReference type="EMBL" id="GAA6132828.1"/>
    </source>
</evidence>
<comment type="caution">
    <text evidence="1">The sequence shown here is derived from an EMBL/GenBank/DDBJ whole genome shotgun (WGS) entry which is preliminary data.</text>
</comment>
<dbReference type="RefSeq" id="WP_353389600.1">
    <property type="nucleotide sequence ID" value="NZ_BAABWD010000005.1"/>
</dbReference>
<evidence type="ECO:0000313" key="2">
    <source>
        <dbReference type="Proteomes" id="UP001486808"/>
    </source>
</evidence>
<proteinExistence type="predicted"/>
<keyword evidence="2" id="KW-1185">Reference proteome</keyword>
<sequence length="273" mass="31923">MTLASALYRGEVRHRRHAPRQHAFNYRTSLLLLDLDEQAAVFSLSWLWSGRWYSPMRFREQDYLREQRATDEGLKNCAQRLVQEQLGVCADGAVQLLTQVRSFGLVFNPVSFFYCHDRAGKLQAIIAEVTNTPWQERFCYLIKADPNSSEQQVETRKAFHVSPFLPADLDYRMRFSQPAQRLRVHMEDWQGEQRLFDATLSLERTPLSTSLLRREACSFPFMVLKTVSAIYWQAVRLLIKRTPIFDHQQAEHRLQTSSAVIVKEQSDETQQPR</sequence>
<dbReference type="PANTHER" id="PTHR33973:SF4">
    <property type="entry name" value="OS07G0153300 PROTEIN"/>
    <property type="match status" value="1"/>
</dbReference>
<reference evidence="1 2" key="1">
    <citation type="submission" date="2024-04" db="EMBL/GenBank/DDBJ databases">
        <title>Draft genome sequence of Halopseudomonas sabulinigri NBRC 116187.</title>
        <authorList>
            <person name="Miyakawa T."/>
            <person name="Kusuya Y."/>
            <person name="Miura T."/>
        </authorList>
    </citation>
    <scope>NUCLEOTIDE SEQUENCE [LARGE SCALE GENOMIC DNA]</scope>
    <source>
        <strain evidence="1 2">4NH20-0042</strain>
    </source>
</reference>
<dbReference type="EMBL" id="BAABWD010000005">
    <property type="protein sequence ID" value="GAA6132828.1"/>
    <property type="molecule type" value="Genomic_DNA"/>
</dbReference>
<dbReference type="PANTHER" id="PTHR33973">
    <property type="entry name" value="OS07G0153300 PROTEIN"/>
    <property type="match status" value="1"/>
</dbReference>
<gene>
    <name evidence="1" type="ORF">NBRC116187_31880</name>
</gene>
<protein>
    <submittedName>
        <fullName evidence="1">DUF1365 domain-containing protein</fullName>
    </submittedName>
</protein>
<organism evidence="1 2">
    <name type="scientific">Halopseudomonas sabulinigri</name>
    <dbReference type="NCBI Taxonomy" id="472181"/>
    <lineage>
        <taxon>Bacteria</taxon>
        <taxon>Pseudomonadati</taxon>
        <taxon>Pseudomonadota</taxon>
        <taxon>Gammaproteobacteria</taxon>
        <taxon>Pseudomonadales</taxon>
        <taxon>Pseudomonadaceae</taxon>
        <taxon>Halopseudomonas</taxon>
    </lineage>
</organism>
<accession>A0ABP9ZTN7</accession>
<dbReference type="Pfam" id="PF07103">
    <property type="entry name" value="DUF1365"/>
    <property type="match status" value="1"/>
</dbReference>
<dbReference type="Proteomes" id="UP001486808">
    <property type="component" value="Unassembled WGS sequence"/>
</dbReference>
<name>A0ABP9ZTN7_9GAMM</name>